<feature type="region of interest" description="Disordered" evidence="1">
    <location>
        <begin position="356"/>
        <end position="382"/>
    </location>
</feature>
<protein>
    <recommendedName>
        <fullName evidence="3">GAG-pre-integrase domain-containing protein</fullName>
    </recommendedName>
</protein>
<feature type="signal peptide" evidence="2">
    <location>
        <begin position="1"/>
        <end position="17"/>
    </location>
</feature>
<dbReference type="InterPro" id="IPR025724">
    <property type="entry name" value="GAG-pre-integrase_dom"/>
</dbReference>
<feature type="chain" id="PRO_5019473324" description="GAG-pre-integrase domain-containing protein" evidence="2">
    <location>
        <begin position="18"/>
        <end position="391"/>
    </location>
</feature>
<sequence>MSSLLLWSSQVLPLVRSLGLVHHLSENRLASEEIMDTETKETHDQSIETWSHNDGLLTSWLLGFMTEEVMLLLDGTKTTYDVWNFLEEKLLPMTKEKENRFDYSYQSEEIPQALAAMALNEEDKDPNFYVDSGAITHIANDPEFSLTVFFIMDQLQQVLARGTKKGRLYALEENVIQAMIVTRSSKASSEVWHQHMGHPQTKSIKLLQDKNFIEMPIEMVSFSTSDASCETSKIDHQTKSWKENTANQSSNSKKCNHCPCTTEQRNQFSGEERIYASCNTNQNTEASCVNPIGTPTVVAAKISIIAASTNDQNIVITTETPTNVALGASGHNSNIATTTGTLSQIEFTSSYKHANKNKHVGPSLQNKSTGHSADDEVPNINKQIVVDISSP</sequence>
<accession>A0A438IED2</accession>
<gene>
    <name evidence="4" type="ORF">CK203_025547</name>
</gene>
<evidence type="ECO:0000313" key="5">
    <source>
        <dbReference type="Proteomes" id="UP000288805"/>
    </source>
</evidence>
<evidence type="ECO:0000256" key="1">
    <source>
        <dbReference type="SAM" id="MobiDB-lite"/>
    </source>
</evidence>
<name>A0A438IED2_VITVI</name>
<reference evidence="4 5" key="1">
    <citation type="journal article" date="2018" name="PLoS Genet.">
        <title>Population sequencing reveals clonal diversity and ancestral inbreeding in the grapevine cultivar Chardonnay.</title>
        <authorList>
            <person name="Roach M.J."/>
            <person name="Johnson D.L."/>
            <person name="Bohlmann J."/>
            <person name="van Vuuren H.J."/>
            <person name="Jones S.J."/>
            <person name="Pretorius I.S."/>
            <person name="Schmidt S.A."/>
            <person name="Borneman A.R."/>
        </authorList>
    </citation>
    <scope>NUCLEOTIDE SEQUENCE [LARGE SCALE GENOMIC DNA]</scope>
    <source>
        <strain evidence="5">cv. Chardonnay</strain>
        <tissue evidence="4">Leaf</tissue>
    </source>
</reference>
<keyword evidence="2" id="KW-0732">Signal</keyword>
<proteinExistence type="predicted"/>
<evidence type="ECO:0000256" key="2">
    <source>
        <dbReference type="SAM" id="SignalP"/>
    </source>
</evidence>
<dbReference type="Pfam" id="PF13976">
    <property type="entry name" value="gag_pre-integrs"/>
    <property type="match status" value="1"/>
</dbReference>
<dbReference type="AlphaFoldDB" id="A0A438IED2"/>
<dbReference type="EMBL" id="QGNW01000116">
    <property type="protein sequence ID" value="RVW95113.1"/>
    <property type="molecule type" value="Genomic_DNA"/>
</dbReference>
<feature type="domain" description="GAG-pre-integrase" evidence="3">
    <location>
        <begin position="167"/>
        <end position="230"/>
    </location>
</feature>
<dbReference type="Proteomes" id="UP000288805">
    <property type="component" value="Unassembled WGS sequence"/>
</dbReference>
<evidence type="ECO:0000313" key="4">
    <source>
        <dbReference type="EMBL" id="RVW95113.1"/>
    </source>
</evidence>
<evidence type="ECO:0000259" key="3">
    <source>
        <dbReference type="Pfam" id="PF13976"/>
    </source>
</evidence>
<comment type="caution">
    <text evidence="4">The sequence shown here is derived from an EMBL/GenBank/DDBJ whole genome shotgun (WGS) entry which is preliminary data.</text>
</comment>
<organism evidence="4 5">
    <name type="scientific">Vitis vinifera</name>
    <name type="common">Grape</name>
    <dbReference type="NCBI Taxonomy" id="29760"/>
    <lineage>
        <taxon>Eukaryota</taxon>
        <taxon>Viridiplantae</taxon>
        <taxon>Streptophyta</taxon>
        <taxon>Embryophyta</taxon>
        <taxon>Tracheophyta</taxon>
        <taxon>Spermatophyta</taxon>
        <taxon>Magnoliopsida</taxon>
        <taxon>eudicotyledons</taxon>
        <taxon>Gunneridae</taxon>
        <taxon>Pentapetalae</taxon>
        <taxon>rosids</taxon>
        <taxon>Vitales</taxon>
        <taxon>Vitaceae</taxon>
        <taxon>Viteae</taxon>
        <taxon>Vitis</taxon>
    </lineage>
</organism>